<sequence length="136" mass="14932">MTTAIALGTAAIPPFFALFTKFFFDERDSGRTRKIKQLAQLADTIPESHRQPLLDLLDIQIERYAHRSSRKLDGSTLALMIVLSILTALLTWGGIMLAINVHVWVFGILTAIIALFGVLLISVGGGSNLYKYPDAS</sequence>
<organism evidence="2 3">
    <name type="scientific">Nocardia uniformis</name>
    <dbReference type="NCBI Taxonomy" id="53432"/>
    <lineage>
        <taxon>Bacteria</taxon>
        <taxon>Bacillati</taxon>
        <taxon>Actinomycetota</taxon>
        <taxon>Actinomycetes</taxon>
        <taxon>Mycobacteriales</taxon>
        <taxon>Nocardiaceae</taxon>
        <taxon>Nocardia</taxon>
    </lineage>
</organism>
<dbReference type="Proteomes" id="UP000586827">
    <property type="component" value="Unassembled WGS sequence"/>
</dbReference>
<feature type="transmembrane region" description="Helical" evidence="1">
    <location>
        <begin position="103"/>
        <end position="123"/>
    </location>
</feature>
<dbReference type="AlphaFoldDB" id="A0A849C7Y2"/>
<feature type="transmembrane region" description="Helical" evidence="1">
    <location>
        <begin position="77"/>
        <end position="97"/>
    </location>
</feature>
<evidence type="ECO:0000313" key="2">
    <source>
        <dbReference type="EMBL" id="NNH72480.1"/>
    </source>
</evidence>
<reference evidence="2 3" key="1">
    <citation type="submission" date="2020-05" db="EMBL/GenBank/DDBJ databases">
        <title>MicrobeNet Type strains.</title>
        <authorList>
            <person name="Nicholson A.C."/>
        </authorList>
    </citation>
    <scope>NUCLEOTIDE SEQUENCE [LARGE SCALE GENOMIC DNA]</scope>
    <source>
        <strain evidence="2 3">JCM 3224</strain>
    </source>
</reference>
<dbReference type="EMBL" id="JABELX010000007">
    <property type="protein sequence ID" value="NNH72480.1"/>
    <property type="molecule type" value="Genomic_DNA"/>
</dbReference>
<keyword evidence="1" id="KW-0472">Membrane</keyword>
<keyword evidence="1" id="KW-1133">Transmembrane helix</keyword>
<evidence type="ECO:0000256" key="1">
    <source>
        <dbReference type="SAM" id="Phobius"/>
    </source>
</evidence>
<feature type="transmembrane region" description="Helical" evidence="1">
    <location>
        <begin position="6"/>
        <end position="24"/>
    </location>
</feature>
<gene>
    <name evidence="2" type="ORF">HLB23_21905</name>
</gene>
<proteinExistence type="predicted"/>
<comment type="caution">
    <text evidence="2">The sequence shown here is derived from an EMBL/GenBank/DDBJ whole genome shotgun (WGS) entry which is preliminary data.</text>
</comment>
<keyword evidence="3" id="KW-1185">Reference proteome</keyword>
<keyword evidence="1" id="KW-0812">Transmembrane</keyword>
<name>A0A849C7Y2_9NOCA</name>
<accession>A0A849C7Y2</accession>
<dbReference type="RefSeq" id="WP_067519303.1">
    <property type="nucleotide sequence ID" value="NZ_JABELX010000007.1"/>
</dbReference>
<protein>
    <submittedName>
        <fullName evidence="2">Uncharacterized protein</fullName>
    </submittedName>
</protein>
<evidence type="ECO:0000313" key="3">
    <source>
        <dbReference type="Proteomes" id="UP000586827"/>
    </source>
</evidence>